<sequence>MEPFPTRLKSYLLWMLPVSIVFFGLYPTVNFFTATRSDTLALWLPAELEIPFIPAFIWLYFSMYLIILMPVFFLNLKEQKRFATELMVLTAVAAVVFLLFPARLGFERLLPIDPFYRSLFEALWSLDRPHNLVPSLHVAWSCTAVLAVTRRPRGWVSWALYVWLIAIALSTLFVHQHHLLDVVTGGLLSFTVHFYTGKVYEKNNPDSVGSCRP</sequence>
<accession>A0AAV5N4Q0</accession>
<reference evidence="3" key="1">
    <citation type="submission" date="2022-06" db="EMBL/GenBank/DDBJ databases">
        <title>Draft genome sequences of Leminorella grimontii str. JCM5902.</title>
        <authorList>
            <person name="Wakabayashi Y."/>
            <person name="Kojima K."/>
        </authorList>
    </citation>
    <scope>NUCLEOTIDE SEQUENCE</scope>
    <source>
        <strain evidence="3">JCM 5902</strain>
    </source>
</reference>
<evidence type="ECO:0000256" key="1">
    <source>
        <dbReference type="SAM" id="Phobius"/>
    </source>
</evidence>
<dbReference type="RefSeq" id="WP_027275382.1">
    <property type="nucleotide sequence ID" value="NZ_BRLH01000008.1"/>
</dbReference>
<evidence type="ECO:0000313" key="3">
    <source>
        <dbReference type="EMBL" id="GKX56737.1"/>
    </source>
</evidence>
<dbReference type="AlphaFoldDB" id="A0AAV5N4Q0"/>
<dbReference type="InterPro" id="IPR026841">
    <property type="entry name" value="Aur1/Ipt1"/>
</dbReference>
<dbReference type="Pfam" id="PF14378">
    <property type="entry name" value="PAP2_3"/>
    <property type="match status" value="1"/>
</dbReference>
<keyword evidence="1" id="KW-0472">Membrane</keyword>
<organism evidence="3 4">
    <name type="scientific">Leminorella grimontii</name>
    <dbReference type="NCBI Taxonomy" id="82981"/>
    <lineage>
        <taxon>Bacteria</taxon>
        <taxon>Pseudomonadati</taxon>
        <taxon>Pseudomonadota</taxon>
        <taxon>Gammaproteobacteria</taxon>
        <taxon>Enterobacterales</taxon>
        <taxon>Budviciaceae</taxon>
        <taxon>Leminorella</taxon>
    </lineage>
</organism>
<feature type="transmembrane region" description="Helical" evidence="1">
    <location>
        <begin position="52"/>
        <end position="74"/>
    </location>
</feature>
<evidence type="ECO:0000259" key="2">
    <source>
        <dbReference type="Pfam" id="PF14378"/>
    </source>
</evidence>
<keyword evidence="1" id="KW-0812">Transmembrane</keyword>
<feature type="transmembrane region" description="Helical" evidence="1">
    <location>
        <begin position="155"/>
        <end position="174"/>
    </location>
</feature>
<dbReference type="SUPFAM" id="SSF48317">
    <property type="entry name" value="Acid phosphatase/Vanadium-dependent haloperoxidase"/>
    <property type="match status" value="1"/>
</dbReference>
<feature type="transmembrane region" description="Helical" evidence="1">
    <location>
        <begin position="12"/>
        <end position="32"/>
    </location>
</feature>
<comment type="caution">
    <text evidence="3">The sequence shown here is derived from an EMBL/GenBank/DDBJ whole genome shotgun (WGS) entry which is preliminary data.</text>
</comment>
<protein>
    <recommendedName>
        <fullName evidence="2">Inositolphosphotransferase Aur1/Ipt1 domain-containing protein</fullName>
    </recommendedName>
</protein>
<feature type="transmembrane region" description="Helical" evidence="1">
    <location>
        <begin position="86"/>
        <end position="106"/>
    </location>
</feature>
<keyword evidence="4" id="KW-1185">Reference proteome</keyword>
<evidence type="ECO:0000313" key="4">
    <source>
        <dbReference type="Proteomes" id="UP001058124"/>
    </source>
</evidence>
<keyword evidence="1" id="KW-1133">Transmembrane helix</keyword>
<dbReference type="EMBL" id="BRLH01000008">
    <property type="protein sequence ID" value="GKX56737.1"/>
    <property type="molecule type" value="Genomic_DNA"/>
</dbReference>
<dbReference type="InterPro" id="IPR036938">
    <property type="entry name" value="PAP2/HPO_sf"/>
</dbReference>
<proteinExistence type="predicted"/>
<name>A0AAV5N4Q0_9GAMM</name>
<dbReference type="Gene3D" id="1.20.144.10">
    <property type="entry name" value="Phosphatidic acid phosphatase type 2/haloperoxidase"/>
    <property type="match status" value="1"/>
</dbReference>
<dbReference type="GO" id="GO:0016020">
    <property type="term" value="C:membrane"/>
    <property type="evidence" value="ECO:0007669"/>
    <property type="project" value="UniProtKB-SubCell"/>
</dbReference>
<gene>
    <name evidence="3" type="ORF">SOASR030_28490</name>
</gene>
<dbReference type="Proteomes" id="UP001058124">
    <property type="component" value="Unassembled WGS sequence"/>
</dbReference>
<feature type="domain" description="Inositolphosphotransferase Aur1/Ipt1" evidence="2">
    <location>
        <begin position="51"/>
        <end position="190"/>
    </location>
</feature>